<feature type="region of interest" description="Disordered" evidence="1">
    <location>
        <begin position="229"/>
        <end position="530"/>
    </location>
</feature>
<dbReference type="InterPro" id="IPR000198">
    <property type="entry name" value="RhoGAP_dom"/>
</dbReference>
<evidence type="ECO:0000313" key="5">
    <source>
        <dbReference type="Proteomes" id="UP000694843"/>
    </source>
</evidence>
<dbReference type="PROSITE" id="PS50238">
    <property type="entry name" value="RHOGAP"/>
    <property type="match status" value="1"/>
</dbReference>
<sequence>MASNGNRQLEWVEIIEPSSRNIMYANLTTGQCVWELPDSVPYKKFDANQWWELFDSKTARFYYYNATSSKTVWKRPQNCDIIPLAKLQQLKQNTEVGCGPEVGLFGEPRRTGSGRGSSPSTRSPAPHAPDGFDGTNLAHMAKQQSLDGVAGRVGAGGSSLRGLPPSEGSLERPRQLGLSRSHSFMSGPVGSGSGKVLGDLGGMGRLHTEGASDSLEGLATPMLHRRHRYDAQLLDRRPDSADRYRYDGAESRPLRASASAHTALHHTPPYRPHSDSESSPSPPTQRHRFSPLEPSHRFSPLNSPHRFSPLESPHRLPDSGTSTLTTEHNSCCSPHASQHSLFDSGHMSMGTTGSRGSENHARSGSRASETHSHGSEQHRHRKSIPDVVSSRKSDRGSDATTSPPSSSSTAAPGAGSRSKCSHHRSSGSHHHHHSRHQCAKHRGVDKPTSSSSSSPKQLVVGSGSTASTITNSSTKTATDSDTIQTNSSSHHTNSNNASLKGSPCNTANKAHQNMAKAPAPSEETCGGVEGGGGGDWHQDLTHLYSNLDYVYNQPVYQYILEQAQLSGYRLGDRVLGGDGDSLHSDSDAEHRMDDSDHFADDEAVSNADSSSQENLDEINYLADDETYTQFFTPPLQTSQGLQSSSSHHGKPSSVHTSLQPFALKTSTTAMFPGKSGSCLPFTSNVPPSVDSKTNINSKISGVKSYVGGSVASSSAKNASVSPSNAGVNISGVISIESGGGGVMGFGASSQSIADSLSKLSVANASADAGVSLPVRQGASVVDGVGASGDSIRKPLLATVDKNLKTAACDMFRLVQVYMVDRKPKPDMTLSSVALDIIGMAHASPCLRDELFVQLCKQTTDNHRKYCPHNPTYHTLFPEVNKWPIHIQVAHYAGVCQKRLARSTTRPPTRKPCAIELDLAKLHIFRVSMFNSMLEEVMQLQRDKYPYRRLPWVQTALSEEVLRLQGTNTEGIFRVPADSDEVQEVKQQVEQWEVGECRDAHVAAAVLKLWYRELHEPLIPSALYDAAVEAHDNPTAALEVLQRLPPTHHLVLAYLIRFLQYFAQPEIVAATKMNADNLAMVMAPNCLRCTSSDPVVIYNNTRKEMAFLRLLIQNLDTTFMEGVV</sequence>
<dbReference type="Gene3D" id="1.10.555.10">
    <property type="entry name" value="Rho GTPase activation protein"/>
    <property type="match status" value="1"/>
</dbReference>
<dbReference type="SUPFAM" id="SSF51045">
    <property type="entry name" value="WW domain"/>
    <property type="match status" value="1"/>
</dbReference>
<dbReference type="PROSITE" id="PS50020">
    <property type="entry name" value="WW_DOMAIN_2"/>
    <property type="match status" value="1"/>
</dbReference>
<dbReference type="Gene3D" id="2.20.70.10">
    <property type="match status" value="1"/>
</dbReference>
<feature type="domain" description="WW" evidence="2">
    <location>
        <begin position="51"/>
        <end position="78"/>
    </location>
</feature>
<accession>A0A979FJP1</accession>
<dbReference type="InterPro" id="IPR036020">
    <property type="entry name" value="WW_dom_sf"/>
</dbReference>
<dbReference type="FunFam" id="2.20.70.10:FF:000022">
    <property type="entry name" value="Rho GTPase activating protein 39"/>
    <property type="match status" value="1"/>
</dbReference>
<evidence type="ECO:0000259" key="2">
    <source>
        <dbReference type="PROSITE" id="PS50020"/>
    </source>
</evidence>
<dbReference type="OrthoDB" id="437889at2759"/>
<organism evidence="5 6">
    <name type="scientific">Hyalella azteca</name>
    <name type="common">Amphipod</name>
    <dbReference type="NCBI Taxonomy" id="294128"/>
    <lineage>
        <taxon>Eukaryota</taxon>
        <taxon>Metazoa</taxon>
        <taxon>Ecdysozoa</taxon>
        <taxon>Arthropoda</taxon>
        <taxon>Crustacea</taxon>
        <taxon>Multicrustacea</taxon>
        <taxon>Malacostraca</taxon>
        <taxon>Eumalacostraca</taxon>
        <taxon>Peracarida</taxon>
        <taxon>Amphipoda</taxon>
        <taxon>Senticaudata</taxon>
        <taxon>Talitrida</taxon>
        <taxon>Talitroidea</taxon>
        <taxon>Hyalellidae</taxon>
        <taxon>Hyalella</taxon>
    </lineage>
</organism>
<feature type="compositionally biased region" description="Polar residues" evidence="1">
    <location>
        <begin position="462"/>
        <end position="484"/>
    </location>
</feature>
<reference evidence="6" key="1">
    <citation type="submission" date="2025-08" db="UniProtKB">
        <authorList>
            <consortium name="RefSeq"/>
        </authorList>
    </citation>
    <scope>IDENTIFICATION</scope>
    <source>
        <tissue evidence="6">Whole organism</tissue>
    </source>
</reference>
<dbReference type="InterPro" id="IPR038185">
    <property type="entry name" value="MyTH4_dom_sf"/>
</dbReference>
<dbReference type="CTD" id="42496"/>
<protein>
    <submittedName>
        <fullName evidence="6">Uncharacterized protein LOC108680942</fullName>
    </submittedName>
</protein>
<feature type="compositionally biased region" description="Basic residues" evidence="1">
    <location>
        <begin position="419"/>
        <end position="443"/>
    </location>
</feature>
<feature type="domain" description="MyTH4" evidence="4">
    <location>
        <begin position="786"/>
        <end position="940"/>
    </location>
</feature>
<feature type="compositionally biased region" description="Basic and acidic residues" evidence="1">
    <location>
        <begin position="229"/>
        <end position="253"/>
    </location>
</feature>
<dbReference type="SMART" id="SM00139">
    <property type="entry name" value="MyTH4"/>
    <property type="match status" value="1"/>
</dbReference>
<feature type="compositionally biased region" description="Low complexity" evidence="1">
    <location>
        <begin position="635"/>
        <end position="655"/>
    </location>
</feature>
<dbReference type="OMA" id="FMEVSKW"/>
<dbReference type="PROSITE" id="PS51016">
    <property type="entry name" value="MYTH4"/>
    <property type="match status" value="1"/>
</dbReference>
<feature type="domain" description="Rho-GAP" evidence="3">
    <location>
        <begin position="931"/>
        <end position="1118"/>
    </location>
</feature>
<dbReference type="GO" id="GO:0005737">
    <property type="term" value="C:cytoplasm"/>
    <property type="evidence" value="ECO:0007669"/>
    <property type="project" value="TreeGrafter"/>
</dbReference>
<evidence type="ECO:0000259" key="4">
    <source>
        <dbReference type="PROSITE" id="PS51016"/>
    </source>
</evidence>
<name>A0A979FJP1_HYAAZ</name>
<dbReference type="PANTHER" id="PTHR45876">
    <property type="entry name" value="FI04035P"/>
    <property type="match status" value="1"/>
</dbReference>
<dbReference type="GO" id="GO:0007165">
    <property type="term" value="P:signal transduction"/>
    <property type="evidence" value="ECO:0007669"/>
    <property type="project" value="InterPro"/>
</dbReference>
<feature type="compositionally biased region" description="Basic and acidic residues" evidence="1">
    <location>
        <begin position="368"/>
        <end position="377"/>
    </location>
</feature>
<dbReference type="InterPro" id="IPR000857">
    <property type="entry name" value="MyTH4_dom"/>
</dbReference>
<dbReference type="PANTHER" id="PTHR45876:SF8">
    <property type="entry name" value="FI04035P"/>
    <property type="match status" value="1"/>
</dbReference>
<feature type="region of interest" description="Disordered" evidence="1">
    <location>
        <begin position="635"/>
        <end position="656"/>
    </location>
</feature>
<evidence type="ECO:0000256" key="1">
    <source>
        <dbReference type="SAM" id="MobiDB-lite"/>
    </source>
</evidence>
<feature type="compositionally biased region" description="Polar residues" evidence="1">
    <location>
        <begin position="319"/>
        <end position="341"/>
    </location>
</feature>
<dbReference type="Proteomes" id="UP000694843">
    <property type="component" value="Unplaced"/>
</dbReference>
<dbReference type="FunFam" id="1.10.555.10:FF:000045">
    <property type="entry name" value="RhoGAP domain containing protein"/>
    <property type="match status" value="1"/>
</dbReference>
<dbReference type="SUPFAM" id="SSF48350">
    <property type="entry name" value="GTPase activation domain, GAP"/>
    <property type="match status" value="1"/>
</dbReference>
<gene>
    <name evidence="6" type="primary">LOC108680942</name>
</gene>
<dbReference type="GO" id="GO:0005856">
    <property type="term" value="C:cytoskeleton"/>
    <property type="evidence" value="ECO:0007669"/>
    <property type="project" value="InterPro"/>
</dbReference>
<dbReference type="SMART" id="SM00324">
    <property type="entry name" value="RhoGAP"/>
    <property type="match status" value="1"/>
</dbReference>
<dbReference type="InterPro" id="IPR001202">
    <property type="entry name" value="WW_dom"/>
</dbReference>
<feature type="region of interest" description="Disordered" evidence="1">
    <location>
        <begin position="149"/>
        <end position="174"/>
    </location>
</feature>
<feature type="region of interest" description="Disordered" evidence="1">
    <location>
        <begin position="101"/>
        <end position="135"/>
    </location>
</feature>
<dbReference type="Pfam" id="PF00620">
    <property type="entry name" value="RhoGAP"/>
    <property type="match status" value="1"/>
</dbReference>
<dbReference type="KEGG" id="hazt:108680942"/>
<evidence type="ECO:0000259" key="3">
    <source>
        <dbReference type="PROSITE" id="PS50238"/>
    </source>
</evidence>
<feature type="compositionally biased region" description="Polar residues" evidence="1">
    <location>
        <begin position="497"/>
        <end position="511"/>
    </location>
</feature>
<dbReference type="InterPro" id="IPR008936">
    <property type="entry name" value="Rho_GTPase_activation_prot"/>
</dbReference>
<keyword evidence="5" id="KW-1185">Reference proteome</keyword>
<dbReference type="RefSeq" id="XP_047737213.1">
    <property type="nucleotide sequence ID" value="XM_047881257.1"/>
</dbReference>
<feature type="compositionally biased region" description="Low complexity" evidence="1">
    <location>
        <begin position="256"/>
        <end position="267"/>
    </location>
</feature>
<dbReference type="AlphaFoldDB" id="A0A979FJP1"/>
<dbReference type="GO" id="GO:0005096">
    <property type="term" value="F:GTPase activator activity"/>
    <property type="evidence" value="ECO:0007669"/>
    <property type="project" value="TreeGrafter"/>
</dbReference>
<dbReference type="Gene3D" id="1.25.40.530">
    <property type="entry name" value="MyTH4 domain"/>
    <property type="match status" value="1"/>
</dbReference>
<evidence type="ECO:0000313" key="6">
    <source>
        <dbReference type="RefSeq" id="XP_047737213.1"/>
    </source>
</evidence>
<feature type="compositionally biased region" description="Low complexity" evidence="1">
    <location>
        <begin position="398"/>
        <end position="418"/>
    </location>
</feature>
<proteinExistence type="predicted"/>
<dbReference type="GeneID" id="108680942"/>
<feature type="compositionally biased region" description="Low complexity" evidence="1">
    <location>
        <begin position="485"/>
        <end position="496"/>
    </location>
</feature>